<evidence type="ECO:0000313" key="2">
    <source>
        <dbReference type="Proteomes" id="UP000186698"/>
    </source>
</evidence>
<dbReference type="KEGG" id="xla:121398832"/>
<feature type="compositionally biased region" description="Basic residues" evidence="1">
    <location>
        <begin position="196"/>
        <end position="206"/>
    </location>
</feature>
<sequence length="206" mass="24009">MTANRSSDNCHTFAYTESEIQRIVAEAEQDLEAQKELCFKKDPAKDLLNLQRKEIAAYRVELTAKIGVEEAERLMTRHNENLDKLRQTILARKVTKFERDEEDYAKERVYTWRQDRTWQRSDGSSQRTGLPGQRRYKTSWRERRNSAAFTSSEEEASNNTQQQQPFLGAHTGAGDTGGPGQLSNPRIPIDRDQYPKRNRRFPRRGM</sequence>
<evidence type="ECO:0000313" key="3">
    <source>
        <dbReference type="RefSeq" id="XP_041434130.1"/>
    </source>
</evidence>
<protein>
    <submittedName>
        <fullName evidence="3">Uncharacterized protein LOC121398832</fullName>
    </submittedName>
</protein>
<dbReference type="AlphaFoldDB" id="A0A8J1LZH7"/>
<evidence type="ECO:0000256" key="1">
    <source>
        <dbReference type="SAM" id="MobiDB-lite"/>
    </source>
</evidence>
<gene>
    <name evidence="3" type="primary">LOC121398832</name>
</gene>
<organism evidence="2 3">
    <name type="scientific">Xenopus laevis</name>
    <name type="common">African clawed frog</name>
    <dbReference type="NCBI Taxonomy" id="8355"/>
    <lineage>
        <taxon>Eukaryota</taxon>
        <taxon>Metazoa</taxon>
        <taxon>Chordata</taxon>
        <taxon>Craniata</taxon>
        <taxon>Vertebrata</taxon>
        <taxon>Euteleostomi</taxon>
        <taxon>Amphibia</taxon>
        <taxon>Batrachia</taxon>
        <taxon>Anura</taxon>
        <taxon>Pipoidea</taxon>
        <taxon>Pipidae</taxon>
        <taxon>Xenopodinae</taxon>
        <taxon>Xenopus</taxon>
        <taxon>Xenopus</taxon>
    </lineage>
</organism>
<keyword evidence="2" id="KW-1185">Reference proteome</keyword>
<dbReference type="RefSeq" id="XP_041434130.1">
    <property type="nucleotide sequence ID" value="XM_041578196.1"/>
</dbReference>
<feature type="region of interest" description="Disordered" evidence="1">
    <location>
        <begin position="118"/>
        <end position="206"/>
    </location>
</feature>
<reference evidence="3" key="1">
    <citation type="submission" date="2025-08" db="UniProtKB">
        <authorList>
            <consortium name="RefSeq"/>
        </authorList>
    </citation>
    <scope>IDENTIFICATION</scope>
    <source>
        <strain evidence="3">J_2021</strain>
        <tissue evidence="3">Erythrocytes</tissue>
    </source>
</reference>
<accession>A0A8J1LZH7</accession>
<feature type="compositionally biased region" description="Low complexity" evidence="1">
    <location>
        <begin position="146"/>
        <end position="164"/>
    </location>
</feature>
<proteinExistence type="predicted"/>
<dbReference type="Proteomes" id="UP000186698">
    <property type="component" value="Chromosome 1S"/>
</dbReference>
<dbReference type="GeneID" id="121398832"/>
<name>A0A8J1LZH7_XENLA</name>